<gene>
    <name evidence="1" type="ORF">SAMN05421806_116143</name>
</gene>
<protein>
    <submittedName>
        <fullName evidence="1">Uncharacterized protein</fullName>
    </submittedName>
</protein>
<evidence type="ECO:0000313" key="1">
    <source>
        <dbReference type="EMBL" id="SDL02823.1"/>
    </source>
</evidence>
<evidence type="ECO:0000313" key="2">
    <source>
        <dbReference type="Proteomes" id="UP000199155"/>
    </source>
</evidence>
<proteinExistence type="predicted"/>
<accession>A0A1G9GRC6</accession>
<dbReference type="EMBL" id="FNFF01000016">
    <property type="protein sequence ID" value="SDL02823.1"/>
    <property type="molecule type" value="Genomic_DNA"/>
</dbReference>
<dbReference type="STRING" id="417292.SAMN05421806_116143"/>
<reference evidence="1 2" key="1">
    <citation type="submission" date="2016-10" db="EMBL/GenBank/DDBJ databases">
        <authorList>
            <person name="de Groot N.N."/>
        </authorList>
    </citation>
    <scope>NUCLEOTIDE SEQUENCE [LARGE SCALE GENOMIC DNA]</scope>
    <source>
        <strain evidence="1 2">CGMCC 4.5727</strain>
    </source>
</reference>
<sequence>MPDAESGYEGSITCSHDAGAPLLPQLLLHARKQHTLG</sequence>
<organism evidence="1 2">
    <name type="scientific">Streptomyces indicus</name>
    <dbReference type="NCBI Taxonomy" id="417292"/>
    <lineage>
        <taxon>Bacteria</taxon>
        <taxon>Bacillati</taxon>
        <taxon>Actinomycetota</taxon>
        <taxon>Actinomycetes</taxon>
        <taxon>Kitasatosporales</taxon>
        <taxon>Streptomycetaceae</taxon>
        <taxon>Streptomyces</taxon>
    </lineage>
</organism>
<dbReference type="AlphaFoldDB" id="A0A1G9GRC6"/>
<dbReference type="Proteomes" id="UP000199155">
    <property type="component" value="Unassembled WGS sequence"/>
</dbReference>
<keyword evidence="2" id="KW-1185">Reference proteome</keyword>
<name>A0A1G9GRC6_9ACTN</name>